<keyword evidence="5 6" id="KW-0472">Membrane</keyword>
<keyword evidence="4 6" id="KW-1133">Transmembrane helix</keyword>
<keyword evidence="9" id="KW-1185">Reference proteome</keyword>
<dbReference type="EMBL" id="FMZZ01000017">
    <property type="protein sequence ID" value="SDD75637.1"/>
    <property type="molecule type" value="Genomic_DNA"/>
</dbReference>
<evidence type="ECO:0000256" key="2">
    <source>
        <dbReference type="ARBA" id="ARBA00022475"/>
    </source>
</evidence>
<name>A0A1G6XE49_9PSEU</name>
<evidence type="ECO:0000256" key="4">
    <source>
        <dbReference type="ARBA" id="ARBA00022989"/>
    </source>
</evidence>
<accession>A0A1G6XE49</accession>
<dbReference type="Pfam" id="PF05425">
    <property type="entry name" value="CopD"/>
    <property type="match status" value="1"/>
</dbReference>
<feature type="transmembrane region" description="Helical" evidence="6">
    <location>
        <begin position="281"/>
        <end position="303"/>
    </location>
</feature>
<feature type="transmembrane region" description="Helical" evidence="6">
    <location>
        <begin position="12"/>
        <end position="31"/>
    </location>
</feature>
<dbReference type="GO" id="GO:0005886">
    <property type="term" value="C:plasma membrane"/>
    <property type="evidence" value="ECO:0007669"/>
    <property type="project" value="UniProtKB-SubCell"/>
</dbReference>
<dbReference type="STRING" id="1271860.SAMN05216174_11723"/>
<feature type="transmembrane region" description="Helical" evidence="6">
    <location>
        <begin position="232"/>
        <end position="250"/>
    </location>
</feature>
<evidence type="ECO:0000256" key="3">
    <source>
        <dbReference type="ARBA" id="ARBA00022692"/>
    </source>
</evidence>
<dbReference type="RefSeq" id="WP_091456121.1">
    <property type="nucleotide sequence ID" value="NZ_FMZZ01000017.1"/>
</dbReference>
<dbReference type="PANTHER" id="PTHR34820:SF4">
    <property type="entry name" value="INNER MEMBRANE PROTEIN YEBZ"/>
    <property type="match status" value="1"/>
</dbReference>
<feature type="domain" description="Copper resistance protein D" evidence="7">
    <location>
        <begin position="190"/>
        <end position="302"/>
    </location>
</feature>
<evidence type="ECO:0000259" key="7">
    <source>
        <dbReference type="Pfam" id="PF05425"/>
    </source>
</evidence>
<sequence>MVEALYGVARWVAFLGFALVVGSAFFTVACWPAGAAHRVVRALLWGGWGVLLAATLASLALYGPYVLAAPLGDALSPALLSETAATPQGTALLTRVLLLCLAAGFVKVLLARAAPLGQIGRRRAALGVLAGAAALAATWSAVTHSAARSDGALALPLDMAHLVAMGVWLGGVVVLVGVVLAVRDPEVMRAALPPFSKAALISVAVLAVTGLYTGWRQVETLPALVSTGYGELLLLKVSLVAAIVGIAVAARSWVGKHLRAPVAAGDRKRPRGPGRSETGRFRAWVAAEAGIGLVVLAVTSVLVNFEPAHVAYARAQAERAFAEQAGLVKPASANAPVAEAPVSVQLPFDGAIGATGQGVVSVVVTPAKVGANTFHIGVFTLQGTPRSVTGMLGEMSLSGGTAPPVPLTIAYGGPGHYIAENVTLPTAGQWQLKLILRVAKDNAAGVTSVITVR</sequence>
<dbReference type="PANTHER" id="PTHR34820">
    <property type="entry name" value="INNER MEMBRANE PROTEIN YEBZ"/>
    <property type="match status" value="1"/>
</dbReference>
<dbReference type="OrthoDB" id="5242236at2"/>
<dbReference type="AlphaFoldDB" id="A0A1G6XE49"/>
<proteinExistence type="predicted"/>
<keyword evidence="3 6" id="KW-0812">Transmembrane</keyword>
<feature type="transmembrane region" description="Helical" evidence="6">
    <location>
        <begin position="43"/>
        <end position="72"/>
    </location>
</feature>
<evidence type="ECO:0000313" key="9">
    <source>
        <dbReference type="Proteomes" id="UP000199501"/>
    </source>
</evidence>
<dbReference type="GO" id="GO:0006825">
    <property type="term" value="P:copper ion transport"/>
    <property type="evidence" value="ECO:0007669"/>
    <property type="project" value="InterPro"/>
</dbReference>
<evidence type="ECO:0000256" key="1">
    <source>
        <dbReference type="ARBA" id="ARBA00004651"/>
    </source>
</evidence>
<feature type="transmembrane region" description="Helical" evidence="6">
    <location>
        <begin position="194"/>
        <end position="212"/>
    </location>
</feature>
<evidence type="ECO:0000313" key="8">
    <source>
        <dbReference type="EMBL" id="SDD75637.1"/>
    </source>
</evidence>
<organism evidence="8 9">
    <name type="scientific">Actinokineospora iranica</name>
    <dbReference type="NCBI Taxonomy" id="1271860"/>
    <lineage>
        <taxon>Bacteria</taxon>
        <taxon>Bacillati</taxon>
        <taxon>Actinomycetota</taxon>
        <taxon>Actinomycetes</taxon>
        <taxon>Pseudonocardiales</taxon>
        <taxon>Pseudonocardiaceae</taxon>
        <taxon>Actinokineospora</taxon>
    </lineage>
</organism>
<keyword evidence="2" id="KW-1003">Cell membrane</keyword>
<dbReference type="Proteomes" id="UP000199501">
    <property type="component" value="Unassembled WGS sequence"/>
</dbReference>
<protein>
    <submittedName>
        <fullName evidence="8">Copper transport protein</fullName>
    </submittedName>
</protein>
<dbReference type="InterPro" id="IPR032694">
    <property type="entry name" value="CopC/D"/>
</dbReference>
<feature type="transmembrane region" description="Helical" evidence="6">
    <location>
        <begin position="92"/>
        <end position="111"/>
    </location>
</feature>
<feature type="transmembrane region" description="Helical" evidence="6">
    <location>
        <begin position="123"/>
        <end position="142"/>
    </location>
</feature>
<feature type="transmembrane region" description="Helical" evidence="6">
    <location>
        <begin position="162"/>
        <end position="182"/>
    </location>
</feature>
<comment type="subcellular location">
    <subcellularLocation>
        <location evidence="1">Cell membrane</location>
        <topology evidence="1">Multi-pass membrane protein</topology>
    </subcellularLocation>
</comment>
<evidence type="ECO:0000256" key="6">
    <source>
        <dbReference type="SAM" id="Phobius"/>
    </source>
</evidence>
<reference evidence="9" key="1">
    <citation type="submission" date="2016-10" db="EMBL/GenBank/DDBJ databases">
        <authorList>
            <person name="Varghese N."/>
            <person name="Submissions S."/>
        </authorList>
    </citation>
    <scope>NUCLEOTIDE SEQUENCE [LARGE SCALE GENOMIC DNA]</scope>
    <source>
        <strain evidence="9">IBRC-M 10403</strain>
    </source>
</reference>
<evidence type="ECO:0000256" key="5">
    <source>
        <dbReference type="ARBA" id="ARBA00023136"/>
    </source>
</evidence>
<gene>
    <name evidence="8" type="ORF">SAMN05216174_11723</name>
</gene>
<dbReference type="InterPro" id="IPR008457">
    <property type="entry name" value="Cu-R_CopD_dom"/>
</dbReference>